<accession>A0AAV3FF96</accession>
<reference evidence="1 2" key="1">
    <citation type="journal article" date="2012" name="PLoS ONE">
        <title>Genome Sequencing and Analysis of a Type A Clostridium perfringens Isolate from a Case of Bovine Clostridial Abomasitis.</title>
        <authorList>
            <person name="Nowell V.J."/>
            <person name="Kropinski A.M."/>
            <person name="Songer J.G."/>
            <person name="Macinnes J.I."/>
            <person name="Parreira V.R."/>
            <person name="Prescott J.F."/>
        </authorList>
    </citation>
    <scope>NUCLEOTIDE SEQUENCE [LARGE SCALE GENOMIC DNA]</scope>
    <source>
        <strain evidence="1 2">F262</strain>
    </source>
</reference>
<organism evidence="1 2">
    <name type="scientific">Clostridium perfringens F262</name>
    <dbReference type="NCBI Taxonomy" id="883064"/>
    <lineage>
        <taxon>Bacteria</taxon>
        <taxon>Bacillati</taxon>
        <taxon>Bacillota</taxon>
        <taxon>Clostridia</taxon>
        <taxon>Eubacteriales</taxon>
        <taxon>Clostridiaceae</taxon>
        <taxon>Clostridium</taxon>
    </lineage>
</organism>
<dbReference type="EMBL" id="AFES01000014">
    <property type="protein sequence ID" value="EIA18020.1"/>
    <property type="molecule type" value="Genomic_DNA"/>
</dbReference>
<proteinExistence type="predicted"/>
<gene>
    <name evidence="1" type="ORF">HA1_03929</name>
</gene>
<name>A0AAV3FF96_CLOPF</name>
<evidence type="ECO:0000313" key="1">
    <source>
        <dbReference type="EMBL" id="EIA18020.1"/>
    </source>
</evidence>
<comment type="caution">
    <text evidence="1">The sequence shown here is derived from an EMBL/GenBank/DDBJ whole genome shotgun (WGS) entry which is preliminary data.</text>
</comment>
<dbReference type="AlphaFoldDB" id="A0AAV3FF96"/>
<evidence type="ECO:0000313" key="2">
    <source>
        <dbReference type="Proteomes" id="UP000005358"/>
    </source>
</evidence>
<protein>
    <submittedName>
        <fullName evidence="1">Uncharacterized protein</fullName>
    </submittedName>
</protein>
<sequence>MFCSQFAISSELNPLKSKAETKDIIGHIKQIVEHVIAIFTI</sequence>
<dbReference type="Proteomes" id="UP000005358">
    <property type="component" value="Chromosome"/>
</dbReference>